<dbReference type="GeneID" id="30990393"/>
<dbReference type="Proteomes" id="UP000094389">
    <property type="component" value="Unassembled WGS sequence"/>
</dbReference>
<dbReference type="AlphaFoldDB" id="A0A1E4RU26"/>
<organism evidence="1 2">
    <name type="scientific">Cyberlindnera jadinii (strain ATCC 18201 / CBS 1600 / BCRC 20928 / JCM 3617 / NBRC 0987 / NRRL Y-1542)</name>
    <name type="common">Torula yeast</name>
    <name type="synonym">Candida utilis</name>
    <dbReference type="NCBI Taxonomy" id="983966"/>
    <lineage>
        <taxon>Eukaryota</taxon>
        <taxon>Fungi</taxon>
        <taxon>Dikarya</taxon>
        <taxon>Ascomycota</taxon>
        <taxon>Saccharomycotina</taxon>
        <taxon>Saccharomycetes</taxon>
        <taxon>Phaffomycetales</taxon>
        <taxon>Phaffomycetaceae</taxon>
        <taxon>Cyberlindnera</taxon>
    </lineage>
</organism>
<dbReference type="OMA" id="IMACKKE"/>
<sequence length="149" mass="17425">MTVKSSFRLALNKINYWDKIKRVDNAERLFNVVFAEDNGHFNFVAVNTNCSVELHSFTRLITRSEFVSLTFNTLYLDLNNRKLIFRPSIIPSYSFEFDVIDSNMKSLARELKDTRDTLGFLTIQTIQLDPCHYEAGNYHDTLDSLLYHD</sequence>
<name>A0A1E4RU26_CYBJN</name>
<dbReference type="EMBL" id="KV453950">
    <property type="protein sequence ID" value="ODV70777.1"/>
    <property type="molecule type" value="Genomic_DNA"/>
</dbReference>
<gene>
    <name evidence="1" type="ORF">CYBJADRAFT_169941</name>
</gene>
<dbReference type="OrthoDB" id="3980423at2759"/>
<keyword evidence="2" id="KW-1185">Reference proteome</keyword>
<reference evidence="1 2" key="1">
    <citation type="journal article" date="2016" name="Proc. Natl. Acad. Sci. U.S.A.">
        <title>Comparative genomics of biotechnologically important yeasts.</title>
        <authorList>
            <person name="Riley R."/>
            <person name="Haridas S."/>
            <person name="Wolfe K.H."/>
            <person name="Lopes M.R."/>
            <person name="Hittinger C.T."/>
            <person name="Goeker M."/>
            <person name="Salamov A.A."/>
            <person name="Wisecaver J.H."/>
            <person name="Long T.M."/>
            <person name="Calvey C.H."/>
            <person name="Aerts A.L."/>
            <person name="Barry K.W."/>
            <person name="Choi C."/>
            <person name="Clum A."/>
            <person name="Coughlan A.Y."/>
            <person name="Deshpande S."/>
            <person name="Douglass A.P."/>
            <person name="Hanson S.J."/>
            <person name="Klenk H.-P."/>
            <person name="LaButti K.M."/>
            <person name="Lapidus A."/>
            <person name="Lindquist E.A."/>
            <person name="Lipzen A.M."/>
            <person name="Meier-Kolthoff J.P."/>
            <person name="Ohm R.A."/>
            <person name="Otillar R.P."/>
            <person name="Pangilinan J.L."/>
            <person name="Peng Y."/>
            <person name="Rokas A."/>
            <person name="Rosa C.A."/>
            <person name="Scheuner C."/>
            <person name="Sibirny A.A."/>
            <person name="Slot J.C."/>
            <person name="Stielow J.B."/>
            <person name="Sun H."/>
            <person name="Kurtzman C.P."/>
            <person name="Blackwell M."/>
            <person name="Grigoriev I.V."/>
            <person name="Jeffries T.W."/>
        </authorList>
    </citation>
    <scope>NUCLEOTIDE SEQUENCE [LARGE SCALE GENOMIC DNA]</scope>
    <source>
        <strain evidence="2">ATCC 18201 / CBS 1600 / BCRC 20928 / JCM 3617 / NBRC 0987 / NRRL Y-1542</strain>
    </source>
</reference>
<dbReference type="RefSeq" id="XP_020067816.1">
    <property type="nucleotide sequence ID" value="XM_020215997.1"/>
</dbReference>
<evidence type="ECO:0000313" key="2">
    <source>
        <dbReference type="Proteomes" id="UP000094389"/>
    </source>
</evidence>
<protein>
    <submittedName>
        <fullName evidence="1">Uncharacterized protein</fullName>
    </submittedName>
</protein>
<accession>A0A1E4RU26</accession>
<proteinExistence type="predicted"/>
<evidence type="ECO:0000313" key="1">
    <source>
        <dbReference type="EMBL" id="ODV70777.1"/>
    </source>
</evidence>